<evidence type="ECO:0000256" key="3">
    <source>
        <dbReference type="ARBA" id="ARBA00022723"/>
    </source>
</evidence>
<dbReference type="PANTHER" id="PTHR30096:SF0">
    <property type="entry name" value="4,5-DOPA DIOXYGENASE EXTRADIOL-LIKE PROTEIN"/>
    <property type="match status" value="1"/>
</dbReference>
<keyword evidence="3" id="KW-0479">Metal-binding</keyword>
<dbReference type="GO" id="GO:0008270">
    <property type="term" value="F:zinc ion binding"/>
    <property type="evidence" value="ECO:0007669"/>
    <property type="project" value="InterPro"/>
</dbReference>
<dbReference type="EMBL" id="BMZG01000009">
    <property type="protein sequence ID" value="GHA76835.1"/>
    <property type="molecule type" value="Genomic_DNA"/>
</dbReference>
<sequence>MNINQLFNTLKPLANTPVMPVIFVGHGSPMNVLPDNDYYRSWQALGQRLGKPNAILCISAHWTTRQDSLVSEAALPETIYDFYNFPPQMYQQNYPAAGSPELAHEIAQHLHAQTATPVGVHESYGLDHGAWCVIMPMFPQADVPVFQLSVAMSREPRYHYELGRALRFLRRKGVLIISSGNIVHNLRTMRFDGSVYDWAVEFDAISEAKIADRDDDALIDFEQFGAAAQLSINTAEHYYPLLYTLGLREDKDDVLQFNTTIDGASITMRSLVVSQ</sequence>
<evidence type="ECO:0000256" key="1">
    <source>
        <dbReference type="ARBA" id="ARBA00001947"/>
    </source>
</evidence>
<dbReference type="SUPFAM" id="SSF53213">
    <property type="entry name" value="LigB-like"/>
    <property type="match status" value="1"/>
</dbReference>
<comment type="similarity">
    <text evidence="2">Belongs to the DODA-type extradiol aromatic ring-opening dioxygenase family.</text>
</comment>
<keyword evidence="4" id="KW-0862">Zinc</keyword>
<evidence type="ECO:0000256" key="4">
    <source>
        <dbReference type="ARBA" id="ARBA00022833"/>
    </source>
</evidence>
<gene>
    <name evidence="7" type="ORF">GCM10009007_17290</name>
</gene>
<dbReference type="NCBIfam" id="NF007914">
    <property type="entry name" value="PRK10628.1"/>
    <property type="match status" value="1"/>
</dbReference>
<dbReference type="PANTHER" id="PTHR30096">
    <property type="entry name" value="4,5-DOPA DIOXYGENASE EXTRADIOL-LIKE PROTEIN"/>
    <property type="match status" value="1"/>
</dbReference>
<dbReference type="GO" id="GO:0008198">
    <property type="term" value="F:ferrous iron binding"/>
    <property type="evidence" value="ECO:0007669"/>
    <property type="project" value="InterPro"/>
</dbReference>
<dbReference type="Gene3D" id="3.40.830.10">
    <property type="entry name" value="LigB-like"/>
    <property type="match status" value="1"/>
</dbReference>
<dbReference type="GO" id="GO:0016702">
    <property type="term" value="F:oxidoreductase activity, acting on single donors with incorporation of molecular oxygen, incorporation of two atoms of oxygen"/>
    <property type="evidence" value="ECO:0007669"/>
    <property type="project" value="UniProtKB-ARBA"/>
</dbReference>
<name>A0A8J3FYW9_9BURK</name>
<organism evidence="7 8">
    <name type="scientific">Formosimonas limnophila</name>
    <dbReference type="NCBI Taxonomy" id="1384487"/>
    <lineage>
        <taxon>Bacteria</taxon>
        <taxon>Pseudomonadati</taxon>
        <taxon>Pseudomonadota</taxon>
        <taxon>Betaproteobacteria</taxon>
        <taxon>Burkholderiales</taxon>
        <taxon>Burkholderiaceae</taxon>
        <taxon>Formosimonas</taxon>
    </lineage>
</organism>
<comment type="cofactor">
    <cofactor evidence="1">
        <name>Zn(2+)</name>
        <dbReference type="ChEBI" id="CHEBI:29105"/>
    </cofactor>
</comment>
<dbReference type="AlphaFoldDB" id="A0A8J3FYW9"/>
<dbReference type="PIRSF" id="PIRSF006157">
    <property type="entry name" value="Doxgns_DODA"/>
    <property type="match status" value="1"/>
</dbReference>
<reference evidence="7" key="2">
    <citation type="submission" date="2020-09" db="EMBL/GenBank/DDBJ databases">
        <authorList>
            <person name="Sun Q."/>
            <person name="Kim S."/>
        </authorList>
    </citation>
    <scope>NUCLEOTIDE SEQUENCE</scope>
    <source>
        <strain evidence="7">KCTC 32501</strain>
    </source>
</reference>
<keyword evidence="5" id="KW-0560">Oxidoreductase</keyword>
<evidence type="ECO:0000259" key="6">
    <source>
        <dbReference type="Pfam" id="PF02900"/>
    </source>
</evidence>
<dbReference type="Proteomes" id="UP000614287">
    <property type="component" value="Unassembled WGS sequence"/>
</dbReference>
<evidence type="ECO:0000313" key="7">
    <source>
        <dbReference type="EMBL" id="GHA76835.1"/>
    </source>
</evidence>
<dbReference type="Pfam" id="PF02900">
    <property type="entry name" value="LigB"/>
    <property type="match status" value="1"/>
</dbReference>
<dbReference type="CDD" id="cd07363">
    <property type="entry name" value="45_DOPA_Dioxygenase"/>
    <property type="match status" value="1"/>
</dbReference>
<proteinExistence type="inferred from homology"/>
<reference evidence="7" key="1">
    <citation type="journal article" date="2014" name="Int. J. Syst. Evol. Microbiol.">
        <title>Complete genome sequence of Corynebacterium casei LMG S-19264T (=DSM 44701T), isolated from a smear-ripened cheese.</title>
        <authorList>
            <consortium name="US DOE Joint Genome Institute (JGI-PGF)"/>
            <person name="Walter F."/>
            <person name="Albersmeier A."/>
            <person name="Kalinowski J."/>
            <person name="Ruckert C."/>
        </authorList>
    </citation>
    <scope>NUCLEOTIDE SEQUENCE</scope>
    <source>
        <strain evidence="7">KCTC 32501</strain>
    </source>
</reference>
<keyword evidence="7" id="KW-0223">Dioxygenase</keyword>
<accession>A0A8J3FYW9</accession>
<dbReference type="InterPro" id="IPR004183">
    <property type="entry name" value="Xdiol_dOase_suB"/>
</dbReference>
<evidence type="ECO:0000256" key="5">
    <source>
        <dbReference type="ARBA" id="ARBA00023002"/>
    </source>
</evidence>
<comment type="caution">
    <text evidence="7">The sequence shown here is derived from an EMBL/GenBank/DDBJ whole genome shotgun (WGS) entry which is preliminary data.</text>
</comment>
<dbReference type="RefSeq" id="WP_189493561.1">
    <property type="nucleotide sequence ID" value="NZ_BMZG01000009.1"/>
</dbReference>
<keyword evidence="8" id="KW-1185">Reference proteome</keyword>
<feature type="domain" description="Extradiol ring-cleavage dioxygenase class III enzyme subunit B" evidence="6">
    <location>
        <begin position="34"/>
        <end position="203"/>
    </location>
</feature>
<evidence type="ECO:0000313" key="8">
    <source>
        <dbReference type="Proteomes" id="UP000614287"/>
    </source>
</evidence>
<dbReference type="InterPro" id="IPR014436">
    <property type="entry name" value="Extradiol_dOase_DODA"/>
</dbReference>
<protein>
    <submittedName>
        <fullName evidence="7">Dioxygenase</fullName>
    </submittedName>
</protein>
<evidence type="ECO:0000256" key="2">
    <source>
        <dbReference type="ARBA" id="ARBA00007581"/>
    </source>
</evidence>